<proteinExistence type="predicted"/>
<name>A0A0E9TZH8_ANGAN</name>
<dbReference type="AlphaFoldDB" id="A0A0E9TZH8"/>
<evidence type="ECO:0000313" key="2">
    <source>
        <dbReference type="EMBL" id="JAH58877.1"/>
    </source>
</evidence>
<organism evidence="2">
    <name type="scientific">Anguilla anguilla</name>
    <name type="common">European freshwater eel</name>
    <name type="synonym">Muraena anguilla</name>
    <dbReference type="NCBI Taxonomy" id="7936"/>
    <lineage>
        <taxon>Eukaryota</taxon>
        <taxon>Metazoa</taxon>
        <taxon>Chordata</taxon>
        <taxon>Craniata</taxon>
        <taxon>Vertebrata</taxon>
        <taxon>Euteleostomi</taxon>
        <taxon>Actinopterygii</taxon>
        <taxon>Neopterygii</taxon>
        <taxon>Teleostei</taxon>
        <taxon>Anguilliformes</taxon>
        <taxon>Anguillidae</taxon>
        <taxon>Anguilla</taxon>
    </lineage>
</organism>
<feature type="region of interest" description="Disordered" evidence="1">
    <location>
        <begin position="1"/>
        <end position="23"/>
    </location>
</feature>
<dbReference type="EMBL" id="GBXM01049700">
    <property type="protein sequence ID" value="JAH58877.1"/>
    <property type="molecule type" value="Transcribed_RNA"/>
</dbReference>
<dbReference type="Gene3D" id="1.20.58.80">
    <property type="entry name" value="Phosphotransferase system, lactose/cellobiose-type IIA subunit"/>
    <property type="match status" value="1"/>
</dbReference>
<accession>A0A0E9TZH8</accession>
<reference evidence="2" key="1">
    <citation type="submission" date="2014-11" db="EMBL/GenBank/DDBJ databases">
        <authorList>
            <person name="Amaro Gonzalez C."/>
        </authorList>
    </citation>
    <scope>NUCLEOTIDE SEQUENCE</scope>
</reference>
<evidence type="ECO:0000256" key="1">
    <source>
        <dbReference type="SAM" id="MobiDB-lite"/>
    </source>
</evidence>
<reference evidence="2" key="2">
    <citation type="journal article" date="2015" name="Fish Shellfish Immunol.">
        <title>Early steps in the European eel (Anguilla anguilla)-Vibrio vulnificus interaction in the gills: Role of the RtxA13 toxin.</title>
        <authorList>
            <person name="Callol A."/>
            <person name="Pajuelo D."/>
            <person name="Ebbesson L."/>
            <person name="Teles M."/>
            <person name="MacKenzie S."/>
            <person name="Amaro C."/>
        </authorList>
    </citation>
    <scope>NUCLEOTIDE SEQUENCE</scope>
</reference>
<protein>
    <recommendedName>
        <fullName evidence="3">MIT domain-containing protein</fullName>
    </recommendedName>
</protein>
<evidence type="ECO:0008006" key="3">
    <source>
        <dbReference type="Google" id="ProtNLM"/>
    </source>
</evidence>
<sequence length="69" mass="7961">MAASAKRPEESDVGSKEYEDSGELIRSHHKQAFEYISVALRIDEDDKGHKEQAVQWYKKGSQNWRKALP</sequence>